<organism evidence="2 3">
    <name type="scientific">Roseovarius pelagicus</name>
    <dbReference type="NCBI Taxonomy" id="2980108"/>
    <lineage>
        <taxon>Bacteria</taxon>
        <taxon>Pseudomonadati</taxon>
        <taxon>Pseudomonadota</taxon>
        <taxon>Alphaproteobacteria</taxon>
        <taxon>Rhodobacterales</taxon>
        <taxon>Roseobacteraceae</taxon>
        <taxon>Roseovarius</taxon>
    </lineage>
</organism>
<evidence type="ECO:0000313" key="2">
    <source>
        <dbReference type="EMBL" id="UXX82764.1"/>
    </source>
</evidence>
<gene>
    <name evidence="2" type="ORF">N7U68_17010</name>
</gene>
<protein>
    <submittedName>
        <fullName evidence="2">Hint domain-containing protein</fullName>
    </submittedName>
</protein>
<dbReference type="RefSeq" id="WP_263047575.1">
    <property type="nucleotide sequence ID" value="NZ_CP106738.1"/>
</dbReference>
<evidence type="ECO:0000259" key="1">
    <source>
        <dbReference type="Pfam" id="PF13403"/>
    </source>
</evidence>
<reference evidence="2" key="1">
    <citation type="submission" date="2022-10" db="EMBL/GenBank/DDBJ databases">
        <title>Roseovarius pelagicus sp. nov., isolated from Arctic seawater.</title>
        <authorList>
            <person name="Hong Y.W."/>
            <person name="Hwang C.Y."/>
        </authorList>
    </citation>
    <scope>NUCLEOTIDE SEQUENCE</scope>
    <source>
        <strain evidence="2">HL-MP18</strain>
    </source>
</reference>
<keyword evidence="3" id="KW-1185">Reference proteome</keyword>
<evidence type="ECO:0000313" key="3">
    <source>
        <dbReference type="Proteomes" id="UP001064087"/>
    </source>
</evidence>
<sequence>MKPKTVGRSGGQWPVQAHSICAGVGPGSILLTQSGETLVEDIVPGDRIITRDCGLVAVDNIRKHHVTTHTVRILAGSLGDTRPDRDVVMPAEQELLVRDWRAQALFGAAQAMVPVRSLVDDEFITHDGVRTLTLYQLCFDAPHVIYVDGLELAAQLSSTPQSNAA</sequence>
<dbReference type="Proteomes" id="UP001064087">
    <property type="component" value="Chromosome"/>
</dbReference>
<dbReference type="Pfam" id="PF13403">
    <property type="entry name" value="Hint_2"/>
    <property type="match status" value="1"/>
</dbReference>
<accession>A0ABY6DA61</accession>
<name>A0ABY6DA61_9RHOB</name>
<feature type="domain" description="Hedgehog/Intein (Hint)" evidence="1">
    <location>
        <begin position="26"/>
        <end position="151"/>
    </location>
</feature>
<dbReference type="InterPro" id="IPR028992">
    <property type="entry name" value="Hedgehog/Intein_dom"/>
</dbReference>
<proteinExistence type="predicted"/>
<dbReference type="EMBL" id="CP106738">
    <property type="protein sequence ID" value="UXX82764.1"/>
    <property type="molecule type" value="Genomic_DNA"/>
</dbReference>